<feature type="region of interest" description="Disordered" evidence="1">
    <location>
        <begin position="1"/>
        <end position="40"/>
    </location>
</feature>
<dbReference type="Proteomes" id="UP000694864">
    <property type="component" value="Chromosome 20"/>
</dbReference>
<dbReference type="Gene3D" id="1.25.10.10">
    <property type="entry name" value="Leucine-rich Repeat Variant"/>
    <property type="match status" value="1"/>
</dbReference>
<dbReference type="GeneID" id="104768829"/>
<feature type="compositionally biased region" description="Basic residues" evidence="1">
    <location>
        <begin position="1"/>
        <end position="13"/>
    </location>
</feature>
<dbReference type="RefSeq" id="XP_010491193.1">
    <property type="nucleotide sequence ID" value="XM_010492891.2"/>
</dbReference>
<dbReference type="InterPro" id="IPR011989">
    <property type="entry name" value="ARM-like"/>
</dbReference>
<accession>A0ABM0XUG8</accession>
<dbReference type="InterPro" id="IPR057949">
    <property type="entry name" value="TPR_TEX10"/>
</dbReference>
<dbReference type="InterPro" id="IPR016024">
    <property type="entry name" value="ARM-type_fold"/>
</dbReference>
<evidence type="ECO:0000313" key="3">
    <source>
        <dbReference type="Proteomes" id="UP000694864"/>
    </source>
</evidence>
<organism evidence="3 4">
    <name type="scientific">Camelina sativa</name>
    <name type="common">False flax</name>
    <name type="synonym">Myagrum sativum</name>
    <dbReference type="NCBI Taxonomy" id="90675"/>
    <lineage>
        <taxon>Eukaryota</taxon>
        <taxon>Viridiplantae</taxon>
        <taxon>Streptophyta</taxon>
        <taxon>Embryophyta</taxon>
        <taxon>Tracheophyta</taxon>
        <taxon>Spermatophyta</taxon>
        <taxon>Magnoliopsida</taxon>
        <taxon>eudicotyledons</taxon>
        <taxon>Gunneridae</taxon>
        <taxon>Pentapetalae</taxon>
        <taxon>rosids</taxon>
        <taxon>malvids</taxon>
        <taxon>Brassicales</taxon>
        <taxon>Brassicaceae</taxon>
        <taxon>Camelineae</taxon>
        <taxon>Camelina</taxon>
    </lineage>
</organism>
<proteinExistence type="predicted"/>
<reference evidence="3" key="1">
    <citation type="journal article" date="2014" name="Nat. Commun.">
        <title>The emerging biofuel crop Camelina sativa retains a highly undifferentiated hexaploid genome structure.</title>
        <authorList>
            <person name="Kagale S."/>
            <person name="Koh C."/>
            <person name="Nixon J."/>
            <person name="Bollina V."/>
            <person name="Clarke W.E."/>
            <person name="Tuteja R."/>
            <person name="Spillane C."/>
            <person name="Robinson S.J."/>
            <person name="Links M.G."/>
            <person name="Clarke C."/>
            <person name="Higgins E.E."/>
            <person name="Huebert T."/>
            <person name="Sharpe A.G."/>
            <person name="Parkin I.A."/>
        </authorList>
    </citation>
    <scope>NUCLEOTIDE SEQUENCE [LARGE SCALE GENOMIC DNA]</scope>
    <source>
        <strain evidence="3">cv. DH55</strain>
    </source>
</reference>
<dbReference type="SUPFAM" id="SSF48371">
    <property type="entry name" value="ARM repeat"/>
    <property type="match status" value="1"/>
</dbReference>
<dbReference type="Pfam" id="PF25781">
    <property type="entry name" value="TPR_TEX10"/>
    <property type="match status" value="1"/>
</dbReference>
<dbReference type="PANTHER" id="PTHR16056">
    <property type="entry name" value="REGULATOR OF MICROTUBULE DYNAMICS PROTEIN"/>
    <property type="match status" value="1"/>
</dbReference>
<evidence type="ECO:0000256" key="1">
    <source>
        <dbReference type="SAM" id="MobiDB-lite"/>
    </source>
</evidence>
<sequence length="877" mass="99098">MVRSKAPAKKQQKKGIDFKKIKRKLGRKLPPPKNATNTEVKSKAIILPEQSVAAEKSGFATSKKGLTLMELLNQTPHHNAKVRKEALHGLKDIFKNHPAELQSLKYLIVQTLAGRVSDTDNLVRDTFYQLFETEIFPACKEDNQGPMVSLLMPSIFIAMVNSAIDVRLMAFKFFHLVVEYYPSTFSLYAEKILENYKDIIQKNHFYVQDKSKLKVALSGLAHCLSLLPCDESDIESQKKGPLRNEPLLAYEQDAAKECAYFAHVSERLKEIVGILINCFQDFIPLIHAPRGFDAPSFNCINHILCSIDYAIKFSIRRHTQSHTTRLPASEEFTLMILDQDIASLLSRKLLGSFPLNPENNLSGKVDERYFILNSGLAKIFLTVSEWSHLPTDVSNRFLEFIENTLLGKISRSIELSKAIHNKTLLALLPFFSKLISRVDSDWRYSLLQAFTTTFSDCKPESTLKLACISIIRDVVIPNGDIHYPNASDPTINNYKSAWVNKLPSLLNQLGDKHPESTQVVLQLLLDLRRVGCLNLCPTCEEDIINFFIPCHGEGDGHGGSFASLPRETQELALCFLYFFTIDKFSSHMLKAIVSCCLNPQLEPAVLYRIVEILHTAYRAGHIQITDHFSFLITLIARFKVVPEKLQLVMECNERETYCGTYEALTNLVCACLSEMGDSSLVLQILEKVLLEQIIVKPALDNGCAILRMICALDSKPTRLSESSVTILSEFLPGYLIDIVNCIPEDKENSYLYIKTCLYYLVPCYFLFDRSSKLTEHVLKRMQSIVSENTKALESFQDRENGRNSLNLIQCIVSVILLMHNDVKVRKIILPSKSEIDLILQNVITLQSSESTSLTVEGKHMMKIAGERLRIASKSLLA</sequence>
<feature type="domain" description="TEX10-like TPR repeats" evidence="2">
    <location>
        <begin position="495"/>
        <end position="850"/>
    </location>
</feature>
<reference evidence="4" key="2">
    <citation type="submission" date="2025-08" db="UniProtKB">
        <authorList>
            <consortium name="RefSeq"/>
        </authorList>
    </citation>
    <scope>IDENTIFICATION</scope>
    <source>
        <tissue evidence="4">Leaf</tissue>
    </source>
</reference>
<evidence type="ECO:0000313" key="4">
    <source>
        <dbReference type="RefSeq" id="XP_010491193.1"/>
    </source>
</evidence>
<protein>
    <submittedName>
        <fullName evidence="4">Uncharacterized protein LOC104768829</fullName>
    </submittedName>
</protein>
<name>A0ABM0XUG8_CAMSA</name>
<keyword evidence="3" id="KW-1185">Reference proteome</keyword>
<gene>
    <name evidence="4" type="primary">LOC104768829</name>
</gene>
<evidence type="ECO:0000259" key="2">
    <source>
        <dbReference type="Pfam" id="PF25781"/>
    </source>
</evidence>
<dbReference type="PANTHER" id="PTHR16056:SF2">
    <property type="entry name" value="TESTIS-EXPRESSED PROTEIN 10"/>
    <property type="match status" value="1"/>
</dbReference>